<dbReference type="HAMAP" id="MF_00108">
    <property type="entry name" value="IspD"/>
    <property type="match status" value="1"/>
</dbReference>
<dbReference type="InterPro" id="IPR001228">
    <property type="entry name" value="IspD"/>
</dbReference>
<accession>A0A7X3MEE5</accession>
<dbReference type="UniPathway" id="UPA00056">
    <property type="reaction ID" value="UER00093"/>
</dbReference>
<reference evidence="5 6" key="1">
    <citation type="submission" date="2019-12" db="EMBL/GenBank/DDBJ databases">
        <title>Sporaefaciens musculi gen. nov., sp. nov., a novel bacterium isolated from the caecum of an obese mouse.</title>
        <authorList>
            <person name="Rasmussen T.S."/>
            <person name="Streidl T."/>
            <person name="Hitch T.C.A."/>
            <person name="Wortmann E."/>
            <person name="Deptula P."/>
            <person name="Hansen M."/>
            <person name="Nielsen D.S."/>
            <person name="Clavel T."/>
            <person name="Vogensen F.K."/>
        </authorList>
    </citation>
    <scope>NUCLEOTIDE SEQUENCE [LARGE SCALE GENOMIC DNA]</scope>
    <source>
        <strain evidence="5 6">WCA-9-b2</strain>
    </source>
</reference>
<comment type="similarity">
    <text evidence="4">Belongs to the IspD/TarI cytidylyltransferase family. IspD subfamily.</text>
</comment>
<evidence type="ECO:0000256" key="1">
    <source>
        <dbReference type="ARBA" id="ARBA00022679"/>
    </source>
</evidence>
<dbReference type="InterPro" id="IPR034683">
    <property type="entry name" value="IspD/TarI"/>
</dbReference>
<dbReference type="PANTHER" id="PTHR32125:SF4">
    <property type="entry name" value="2-C-METHYL-D-ERYTHRITOL 4-PHOSPHATE CYTIDYLYLTRANSFERASE, CHLOROPLASTIC"/>
    <property type="match status" value="1"/>
</dbReference>
<gene>
    <name evidence="4 5" type="primary">ispD</name>
    <name evidence="5" type="ORF">GN277_05505</name>
</gene>
<keyword evidence="6" id="KW-1185">Reference proteome</keyword>
<proteinExistence type="inferred from homology"/>
<dbReference type="AlphaFoldDB" id="A0A7X3MEE5"/>
<keyword evidence="1 4" id="KW-0808">Transferase</keyword>
<dbReference type="Proteomes" id="UP000460412">
    <property type="component" value="Unassembled WGS sequence"/>
</dbReference>
<feature type="site" description="Positions MEP for the nucleophilic attack" evidence="4">
    <location>
        <position position="222"/>
    </location>
</feature>
<evidence type="ECO:0000313" key="6">
    <source>
        <dbReference type="Proteomes" id="UP000460412"/>
    </source>
</evidence>
<dbReference type="CDD" id="cd02516">
    <property type="entry name" value="CDP-ME_synthetase"/>
    <property type="match status" value="1"/>
</dbReference>
<dbReference type="EMBL" id="WUQX01000001">
    <property type="protein sequence ID" value="MXP74858.1"/>
    <property type="molecule type" value="Genomic_DNA"/>
</dbReference>
<dbReference type="GO" id="GO:0019288">
    <property type="term" value="P:isopentenyl diphosphate biosynthetic process, methylerythritol 4-phosphate pathway"/>
    <property type="evidence" value="ECO:0007669"/>
    <property type="project" value="UniProtKB-UniRule"/>
</dbReference>
<dbReference type="Pfam" id="PF01128">
    <property type="entry name" value="IspD"/>
    <property type="match status" value="1"/>
</dbReference>
<keyword evidence="2 4" id="KW-0548">Nucleotidyltransferase</keyword>
<comment type="catalytic activity">
    <reaction evidence="4">
        <text>2-C-methyl-D-erythritol 4-phosphate + CTP + H(+) = 4-CDP-2-C-methyl-D-erythritol + diphosphate</text>
        <dbReference type="Rhea" id="RHEA:13429"/>
        <dbReference type="ChEBI" id="CHEBI:15378"/>
        <dbReference type="ChEBI" id="CHEBI:33019"/>
        <dbReference type="ChEBI" id="CHEBI:37563"/>
        <dbReference type="ChEBI" id="CHEBI:57823"/>
        <dbReference type="ChEBI" id="CHEBI:58262"/>
        <dbReference type="EC" id="2.7.7.60"/>
    </reaction>
</comment>
<organism evidence="5 6">
    <name type="scientific">Sporofaciens musculi</name>
    <dbReference type="NCBI Taxonomy" id="2681861"/>
    <lineage>
        <taxon>Bacteria</taxon>
        <taxon>Bacillati</taxon>
        <taxon>Bacillota</taxon>
        <taxon>Clostridia</taxon>
        <taxon>Lachnospirales</taxon>
        <taxon>Lachnospiraceae</taxon>
        <taxon>Sporofaciens</taxon>
    </lineage>
</organism>
<dbReference type="SUPFAM" id="SSF53448">
    <property type="entry name" value="Nucleotide-diphospho-sugar transferases"/>
    <property type="match status" value="1"/>
</dbReference>
<feature type="site" description="Transition state stabilizer" evidence="4">
    <location>
        <position position="29"/>
    </location>
</feature>
<dbReference type="PANTHER" id="PTHR32125">
    <property type="entry name" value="2-C-METHYL-D-ERYTHRITOL 4-PHOSPHATE CYTIDYLYLTRANSFERASE, CHLOROPLASTIC"/>
    <property type="match status" value="1"/>
</dbReference>
<comment type="pathway">
    <text evidence="4">Isoprenoid biosynthesis; isopentenyl diphosphate biosynthesis via DXP pathway; isopentenyl diphosphate from 1-deoxy-D-xylulose 5-phosphate: step 2/6.</text>
</comment>
<dbReference type="NCBIfam" id="TIGR00453">
    <property type="entry name" value="ispD"/>
    <property type="match status" value="1"/>
</dbReference>
<evidence type="ECO:0000256" key="4">
    <source>
        <dbReference type="HAMAP-Rule" id="MF_00108"/>
    </source>
</evidence>
<evidence type="ECO:0000256" key="2">
    <source>
        <dbReference type="ARBA" id="ARBA00022695"/>
    </source>
</evidence>
<comment type="function">
    <text evidence="4">Catalyzes the formation of 4-diphosphocytidyl-2-C-methyl-D-erythritol from CTP and 2-C-methyl-D-erythritol 4-phosphate (MEP).</text>
</comment>
<feature type="site" description="Positions MEP for the nucleophilic attack" evidence="4">
    <location>
        <position position="164"/>
    </location>
</feature>
<sequence>MVTTKDKKRCVAVVLAAGQGKRMGTTVQKQYIELNGKPLIYYALRTFQESDIIDEMVLVVGKGQISYAEHEIVEKYGFSKVRAIVEGGKERYDSVWQGLKAVASDEEAYYIFIHDGARPFVDNGILKRGYETVKRFRACVAGMPSKDTIKVVDDEGFAVNTPDRKYVWVIQTPQVFEKTLIVEAYSRLMEGEHRDVTDDAMAVERMMKVPVKMFEGSYQNVKITTPEDLEIAEVLL</sequence>
<dbReference type="InterPro" id="IPR029044">
    <property type="entry name" value="Nucleotide-diphossugar_trans"/>
</dbReference>
<feature type="site" description="Transition state stabilizer" evidence="4">
    <location>
        <position position="22"/>
    </location>
</feature>
<dbReference type="RefSeq" id="WP_159750189.1">
    <property type="nucleotide sequence ID" value="NZ_CASSPE010000005.1"/>
</dbReference>
<name>A0A7X3MEE5_9FIRM</name>
<dbReference type="GO" id="GO:0050518">
    <property type="term" value="F:2-C-methyl-D-erythritol 4-phosphate cytidylyltransferase activity"/>
    <property type="evidence" value="ECO:0007669"/>
    <property type="project" value="UniProtKB-UniRule"/>
</dbReference>
<keyword evidence="3 4" id="KW-0414">Isoprene biosynthesis</keyword>
<dbReference type="FunFam" id="3.90.550.10:FF:000003">
    <property type="entry name" value="2-C-methyl-D-erythritol 4-phosphate cytidylyltransferase"/>
    <property type="match status" value="1"/>
</dbReference>
<comment type="caution">
    <text evidence="5">The sequence shown here is derived from an EMBL/GenBank/DDBJ whole genome shotgun (WGS) entry which is preliminary data.</text>
</comment>
<dbReference type="InterPro" id="IPR050088">
    <property type="entry name" value="IspD/TarI_cytidylyltransf_bact"/>
</dbReference>
<evidence type="ECO:0000313" key="5">
    <source>
        <dbReference type="EMBL" id="MXP74858.1"/>
    </source>
</evidence>
<protein>
    <recommendedName>
        <fullName evidence="4">2-C-methyl-D-erythritol 4-phosphate cytidylyltransferase</fullName>
        <ecNumber evidence="4">2.7.7.60</ecNumber>
    </recommendedName>
    <alternativeName>
        <fullName evidence="4">4-diphosphocytidyl-2C-methyl-D-erythritol synthase</fullName>
    </alternativeName>
    <alternativeName>
        <fullName evidence="4">MEP cytidylyltransferase</fullName>
        <shortName evidence="4">MCT</shortName>
    </alternativeName>
</protein>
<dbReference type="EC" id="2.7.7.60" evidence="4"/>
<evidence type="ECO:0000256" key="3">
    <source>
        <dbReference type="ARBA" id="ARBA00023229"/>
    </source>
</evidence>
<dbReference type="Gene3D" id="3.90.550.10">
    <property type="entry name" value="Spore Coat Polysaccharide Biosynthesis Protein SpsA, Chain A"/>
    <property type="match status" value="1"/>
</dbReference>